<organism evidence="1">
    <name type="scientific">Arundo donax</name>
    <name type="common">Giant reed</name>
    <name type="synonym">Donax arundinaceus</name>
    <dbReference type="NCBI Taxonomy" id="35708"/>
    <lineage>
        <taxon>Eukaryota</taxon>
        <taxon>Viridiplantae</taxon>
        <taxon>Streptophyta</taxon>
        <taxon>Embryophyta</taxon>
        <taxon>Tracheophyta</taxon>
        <taxon>Spermatophyta</taxon>
        <taxon>Magnoliopsida</taxon>
        <taxon>Liliopsida</taxon>
        <taxon>Poales</taxon>
        <taxon>Poaceae</taxon>
        <taxon>PACMAD clade</taxon>
        <taxon>Arundinoideae</taxon>
        <taxon>Arundineae</taxon>
        <taxon>Arundo</taxon>
    </lineage>
</organism>
<reference evidence="1" key="2">
    <citation type="journal article" date="2015" name="Data Brief">
        <title>Shoot transcriptome of the giant reed, Arundo donax.</title>
        <authorList>
            <person name="Barrero R.A."/>
            <person name="Guerrero F.D."/>
            <person name="Moolhuijzen P."/>
            <person name="Goolsby J.A."/>
            <person name="Tidwell J."/>
            <person name="Bellgard S.E."/>
            <person name="Bellgard M.I."/>
        </authorList>
    </citation>
    <scope>NUCLEOTIDE SEQUENCE</scope>
    <source>
        <tissue evidence="1">Shoot tissue taken approximately 20 cm above the soil surface</tissue>
    </source>
</reference>
<protein>
    <submittedName>
        <fullName evidence="1">Uncharacterized protein</fullName>
    </submittedName>
</protein>
<dbReference type="AlphaFoldDB" id="A0A0A9HAQ0"/>
<accession>A0A0A9HAQ0</accession>
<evidence type="ECO:0000313" key="1">
    <source>
        <dbReference type="EMBL" id="JAE33827.1"/>
    </source>
</evidence>
<dbReference type="EMBL" id="GBRH01164069">
    <property type="protein sequence ID" value="JAE33827.1"/>
    <property type="molecule type" value="Transcribed_RNA"/>
</dbReference>
<proteinExistence type="predicted"/>
<name>A0A0A9HAQ0_ARUDO</name>
<reference evidence="1" key="1">
    <citation type="submission" date="2014-09" db="EMBL/GenBank/DDBJ databases">
        <authorList>
            <person name="Magalhaes I.L.F."/>
            <person name="Oliveira U."/>
            <person name="Santos F.R."/>
            <person name="Vidigal T.H.D.A."/>
            <person name="Brescovit A.D."/>
            <person name="Santos A.J."/>
        </authorList>
    </citation>
    <scope>NUCLEOTIDE SEQUENCE</scope>
    <source>
        <tissue evidence="1">Shoot tissue taken approximately 20 cm above the soil surface</tissue>
    </source>
</reference>
<sequence length="57" mass="6558">MVRSSSNHVWTHSSYATQRVTRFQGSVSSYALQKKKEVGRGGPYLFINNHRTPYARD</sequence>